<keyword evidence="1" id="KW-0472">Membrane</keyword>
<evidence type="ECO:0000256" key="1">
    <source>
        <dbReference type="SAM" id="Phobius"/>
    </source>
</evidence>
<sequence length="209" mass="22920">MSLATDRSTRRRDRAHVIAVVLFVLTVGQLAVATFVPGLPQFEGKAFGSRLLAYPLLMAAPVVAWWLLSRRGGSSRPLPWAAFAFLAAPFLVDVTGNSLDLYDSILWWDDVNHFVNWLLLGLGIGLMLRRAEVRPTWVLGVAVAGLGAVLAILWELAEWWLFIRHGTELDTAYTDTLGDEALGMLGAAVAGVVLAVLERDRVRARWTAA</sequence>
<dbReference type="EMBL" id="CADCUH010000104">
    <property type="protein sequence ID" value="CAA9344941.1"/>
    <property type="molecule type" value="Genomic_DNA"/>
</dbReference>
<feature type="transmembrane region" description="Helical" evidence="1">
    <location>
        <begin position="111"/>
        <end position="128"/>
    </location>
</feature>
<protein>
    <submittedName>
        <fullName evidence="2">Uncharacterized protein</fullName>
    </submittedName>
</protein>
<feature type="transmembrane region" description="Helical" evidence="1">
    <location>
        <begin position="17"/>
        <end position="39"/>
    </location>
</feature>
<keyword evidence="1" id="KW-0812">Transmembrane</keyword>
<accession>A0A6J4LYK6</accession>
<dbReference type="InterPro" id="IPR014509">
    <property type="entry name" value="YjdF-like"/>
</dbReference>
<name>A0A6J4LYK6_9ACTN</name>
<keyword evidence="1" id="KW-1133">Transmembrane helix</keyword>
<evidence type="ECO:0000313" key="2">
    <source>
        <dbReference type="EMBL" id="CAA9344941.1"/>
    </source>
</evidence>
<feature type="transmembrane region" description="Helical" evidence="1">
    <location>
        <begin position="51"/>
        <end position="68"/>
    </location>
</feature>
<feature type="transmembrane region" description="Helical" evidence="1">
    <location>
        <begin position="80"/>
        <end position="99"/>
    </location>
</feature>
<feature type="transmembrane region" description="Helical" evidence="1">
    <location>
        <begin position="181"/>
        <end position="197"/>
    </location>
</feature>
<reference evidence="2" key="1">
    <citation type="submission" date="2020-02" db="EMBL/GenBank/DDBJ databases">
        <authorList>
            <person name="Meier V. D."/>
        </authorList>
    </citation>
    <scope>NUCLEOTIDE SEQUENCE</scope>
    <source>
        <strain evidence="2">AVDCRST_MAG36</strain>
    </source>
</reference>
<dbReference type="AlphaFoldDB" id="A0A6J4LYK6"/>
<organism evidence="2">
    <name type="scientific">uncultured Nocardioidaceae bacterium</name>
    <dbReference type="NCBI Taxonomy" id="253824"/>
    <lineage>
        <taxon>Bacteria</taxon>
        <taxon>Bacillati</taxon>
        <taxon>Actinomycetota</taxon>
        <taxon>Actinomycetes</taxon>
        <taxon>Propionibacteriales</taxon>
        <taxon>Nocardioidaceae</taxon>
        <taxon>environmental samples</taxon>
    </lineage>
</organism>
<gene>
    <name evidence="2" type="ORF">AVDCRST_MAG36-1599</name>
</gene>
<feature type="transmembrane region" description="Helical" evidence="1">
    <location>
        <begin position="137"/>
        <end position="161"/>
    </location>
</feature>
<proteinExistence type="predicted"/>
<dbReference type="Pfam" id="PF09997">
    <property type="entry name" value="DUF2238"/>
    <property type="match status" value="1"/>
</dbReference>